<organism evidence="2 3">
    <name type="scientific">Nesidiocoris tenuis</name>
    <dbReference type="NCBI Taxonomy" id="355587"/>
    <lineage>
        <taxon>Eukaryota</taxon>
        <taxon>Metazoa</taxon>
        <taxon>Ecdysozoa</taxon>
        <taxon>Arthropoda</taxon>
        <taxon>Hexapoda</taxon>
        <taxon>Insecta</taxon>
        <taxon>Pterygota</taxon>
        <taxon>Neoptera</taxon>
        <taxon>Paraneoptera</taxon>
        <taxon>Hemiptera</taxon>
        <taxon>Heteroptera</taxon>
        <taxon>Panheteroptera</taxon>
        <taxon>Cimicomorpha</taxon>
        <taxon>Miridae</taxon>
        <taxon>Dicyphina</taxon>
        <taxon>Nesidiocoris</taxon>
    </lineage>
</organism>
<name>A0A6H5HQ68_9HEMI</name>
<sequence length="423" mass="47808">MVESEDPWSRKRRQNSEKILQVTERANQRREEVEKKFEESRSRGIGSDSGSGGSKILKKSKDDEPYDIRMSGWDKEDNLGGGGGLSKNDGPYFRQQMPQLMDREGSRDFRDRDRDYNRPGFNTPPRFQKQMVAPPGREPQGGYEGNRWGPNRDPVRRHNMPTMGNQQHGHGGYIKNMQGQLLRGRPQLSDMADIPDNMTDRLVNKEVDDKGSRPINDDRDSRARLVTIGIWTGRRKSILAIAQKGLNVPTPEIPELRGIREILEIPSEMRTMPSSDDMADKSGLLKDEMAYDKKKDSGGQLRDKDGKNARSRGERGPRSGGNDRQGNDRQGNDRQGNDRQGNRQGGQGFNSNSSNYFFQRNNGGPAPYSRENDSICSYRRRPHGKGGFKDKMAMSDSDGSLDEMSVSTESGKEDKKTDRRHGL</sequence>
<dbReference type="Proteomes" id="UP000479000">
    <property type="component" value="Unassembled WGS sequence"/>
</dbReference>
<evidence type="ECO:0000313" key="3">
    <source>
        <dbReference type="Proteomes" id="UP000479000"/>
    </source>
</evidence>
<evidence type="ECO:0000313" key="2">
    <source>
        <dbReference type="EMBL" id="CAB0018549.1"/>
    </source>
</evidence>
<dbReference type="EMBL" id="CADCXU010032978">
    <property type="protein sequence ID" value="CAB0018549.1"/>
    <property type="molecule type" value="Genomic_DNA"/>
</dbReference>
<feature type="region of interest" description="Disordered" evidence="1">
    <location>
        <begin position="1"/>
        <end position="153"/>
    </location>
</feature>
<proteinExistence type="predicted"/>
<gene>
    <name evidence="2" type="ORF">NTEN_LOCUS22392</name>
</gene>
<keyword evidence="3" id="KW-1185">Reference proteome</keyword>
<protein>
    <submittedName>
        <fullName evidence="2">Uncharacterized protein</fullName>
    </submittedName>
</protein>
<accession>A0A6H5HQ68</accession>
<evidence type="ECO:0000256" key="1">
    <source>
        <dbReference type="SAM" id="MobiDB-lite"/>
    </source>
</evidence>
<reference evidence="2 3" key="1">
    <citation type="submission" date="2020-02" db="EMBL/GenBank/DDBJ databases">
        <authorList>
            <person name="Ferguson B K."/>
        </authorList>
    </citation>
    <scope>NUCLEOTIDE SEQUENCE [LARGE SCALE GENOMIC DNA]</scope>
</reference>
<feature type="compositionally biased region" description="Low complexity" evidence="1">
    <location>
        <begin position="349"/>
        <end position="362"/>
    </location>
</feature>
<feature type="compositionally biased region" description="Basic and acidic residues" evidence="1">
    <location>
        <begin position="290"/>
        <end position="317"/>
    </location>
</feature>
<feature type="compositionally biased region" description="Basic and acidic residues" evidence="1">
    <location>
        <begin position="59"/>
        <end position="78"/>
    </location>
</feature>
<feature type="non-terminal residue" evidence="2">
    <location>
        <position position="423"/>
    </location>
</feature>
<feature type="compositionally biased region" description="Basic and acidic residues" evidence="1">
    <location>
        <begin position="26"/>
        <end position="42"/>
    </location>
</feature>
<feature type="region of interest" description="Disordered" evidence="1">
    <location>
        <begin position="290"/>
        <end position="423"/>
    </location>
</feature>
<dbReference type="AlphaFoldDB" id="A0A6H5HQ68"/>
<feature type="compositionally biased region" description="Basic and acidic residues" evidence="1">
    <location>
        <begin position="410"/>
        <end position="423"/>
    </location>
</feature>
<feature type="compositionally biased region" description="Basic and acidic residues" evidence="1">
    <location>
        <begin position="325"/>
        <end position="341"/>
    </location>
</feature>
<feature type="compositionally biased region" description="Basic and acidic residues" evidence="1">
    <location>
        <begin position="101"/>
        <end position="117"/>
    </location>
</feature>